<dbReference type="PROSITE" id="PS50005">
    <property type="entry name" value="TPR"/>
    <property type="match status" value="2"/>
</dbReference>
<evidence type="ECO:0000256" key="4">
    <source>
        <dbReference type="ARBA" id="ARBA00022803"/>
    </source>
</evidence>
<dbReference type="InterPro" id="IPR019734">
    <property type="entry name" value="TPR_rpt"/>
</dbReference>
<evidence type="ECO:0000259" key="8">
    <source>
        <dbReference type="PROSITE" id="PS50865"/>
    </source>
</evidence>
<keyword evidence="10" id="KW-1185">Reference proteome</keyword>
<comment type="caution">
    <text evidence="9">The sequence shown here is derived from an EMBL/GenBank/DDBJ whole genome shotgun (WGS) entry which is preliminary data.</text>
</comment>
<keyword evidence="5" id="KW-0862">Zinc</keyword>
<evidence type="ECO:0000313" key="10">
    <source>
        <dbReference type="Proteomes" id="UP001213000"/>
    </source>
</evidence>
<evidence type="ECO:0000256" key="7">
    <source>
        <dbReference type="PROSITE-ProRule" id="PRU00339"/>
    </source>
</evidence>
<dbReference type="Pfam" id="PF01753">
    <property type="entry name" value="zf-MYND"/>
    <property type="match status" value="2"/>
</dbReference>
<evidence type="ECO:0000256" key="3">
    <source>
        <dbReference type="ARBA" id="ARBA00022771"/>
    </source>
</evidence>
<protein>
    <recommendedName>
        <fullName evidence="8">MYND-type domain-containing protein</fullName>
    </recommendedName>
</protein>
<dbReference type="PANTHER" id="PTHR45641:SF19">
    <property type="entry name" value="NEPHROCYSTIN-3"/>
    <property type="match status" value="1"/>
</dbReference>
<organism evidence="9 10">
    <name type="scientific">Leucocoprinus birnbaumii</name>
    <dbReference type="NCBI Taxonomy" id="56174"/>
    <lineage>
        <taxon>Eukaryota</taxon>
        <taxon>Fungi</taxon>
        <taxon>Dikarya</taxon>
        <taxon>Basidiomycota</taxon>
        <taxon>Agaricomycotina</taxon>
        <taxon>Agaricomycetes</taxon>
        <taxon>Agaricomycetidae</taxon>
        <taxon>Agaricales</taxon>
        <taxon>Agaricineae</taxon>
        <taxon>Agaricaceae</taxon>
        <taxon>Leucocoprinus</taxon>
    </lineage>
</organism>
<reference evidence="9" key="1">
    <citation type="submission" date="2022-07" db="EMBL/GenBank/DDBJ databases">
        <title>Genome Sequence of Leucocoprinus birnbaumii.</title>
        <authorList>
            <person name="Buettner E."/>
        </authorList>
    </citation>
    <scope>NUCLEOTIDE SEQUENCE</scope>
    <source>
        <strain evidence="9">VT141</strain>
    </source>
</reference>
<dbReference type="AlphaFoldDB" id="A0AAD5YVZ9"/>
<evidence type="ECO:0000256" key="1">
    <source>
        <dbReference type="ARBA" id="ARBA00022723"/>
    </source>
</evidence>
<dbReference type="EMBL" id="JANIEX010000395">
    <property type="protein sequence ID" value="KAJ3567690.1"/>
    <property type="molecule type" value="Genomic_DNA"/>
</dbReference>
<dbReference type="Gene3D" id="1.25.40.10">
    <property type="entry name" value="Tetratricopeptide repeat domain"/>
    <property type="match status" value="2"/>
</dbReference>
<dbReference type="PANTHER" id="PTHR45641">
    <property type="entry name" value="TETRATRICOPEPTIDE REPEAT PROTEIN (AFU_ORTHOLOGUE AFUA_6G03870)"/>
    <property type="match status" value="1"/>
</dbReference>
<evidence type="ECO:0000256" key="5">
    <source>
        <dbReference type="ARBA" id="ARBA00022833"/>
    </source>
</evidence>
<keyword evidence="1" id="KW-0479">Metal-binding</keyword>
<feature type="domain" description="MYND-type" evidence="8">
    <location>
        <begin position="353"/>
        <end position="396"/>
    </location>
</feature>
<proteinExistence type="predicted"/>
<dbReference type="PROSITE" id="PS50865">
    <property type="entry name" value="ZF_MYND_2"/>
    <property type="match status" value="2"/>
</dbReference>
<keyword evidence="4 7" id="KW-0802">TPR repeat</keyword>
<name>A0AAD5YVZ9_9AGAR</name>
<keyword evidence="2" id="KW-0677">Repeat</keyword>
<evidence type="ECO:0000313" key="9">
    <source>
        <dbReference type="EMBL" id="KAJ3567690.1"/>
    </source>
</evidence>
<feature type="domain" description="MYND-type" evidence="8">
    <location>
        <begin position="147"/>
        <end position="194"/>
    </location>
</feature>
<dbReference type="Pfam" id="PF13424">
    <property type="entry name" value="TPR_12"/>
    <property type="match status" value="2"/>
</dbReference>
<dbReference type="Gene3D" id="6.10.140.2220">
    <property type="match status" value="2"/>
</dbReference>
<dbReference type="SUPFAM" id="SSF48452">
    <property type="entry name" value="TPR-like"/>
    <property type="match status" value="2"/>
</dbReference>
<keyword evidence="3 6" id="KW-0863">Zinc-finger</keyword>
<dbReference type="InterPro" id="IPR002893">
    <property type="entry name" value="Znf_MYND"/>
</dbReference>
<accession>A0AAD5YVZ9</accession>
<sequence>MVQENQIPHSPLPPNVEHTTSVFATQAEAQAIDNAMKKCNRALALKRQGRYTEAERIYLEALQTKLSIAGEDHISTASSRNALGELYLAMGRLDEAIDQLQKAIDWRKTKGNATDCAVSVENLAQVWEAKGDLGKALETRVGYDVHHMVCGNDECPGAVFQKSHLKTCGRCKSVFYCGARCQKIDWKARHKKYCKTSSEETELGTKRPLLLTMVEFHTYPVNSVATAASTMSVMKAVSLNNEALGLKQQGDYPGSEKLHLEALEMKLAALGENNATTALTRNALGELYLAMGRLDDAENQLKAAIRVRSERGAVLDAAVSVESLGQVYEAKGDLEKALETRVSYNTDTMVCSNYNCPQASTFRKSDLRTCSRCKAVFYCGNRCQNVDWSAPHKKFCKAPPSKL</sequence>
<gene>
    <name evidence="9" type="ORF">NP233_g6205</name>
</gene>
<dbReference type="GO" id="GO:0008270">
    <property type="term" value="F:zinc ion binding"/>
    <property type="evidence" value="ECO:0007669"/>
    <property type="project" value="UniProtKB-KW"/>
</dbReference>
<dbReference type="SMART" id="SM00028">
    <property type="entry name" value="TPR"/>
    <property type="match status" value="4"/>
</dbReference>
<dbReference type="SUPFAM" id="SSF144232">
    <property type="entry name" value="HIT/MYND zinc finger-like"/>
    <property type="match status" value="2"/>
</dbReference>
<evidence type="ECO:0000256" key="2">
    <source>
        <dbReference type="ARBA" id="ARBA00022737"/>
    </source>
</evidence>
<feature type="repeat" description="TPR" evidence="7">
    <location>
        <begin position="77"/>
        <end position="110"/>
    </location>
</feature>
<dbReference type="Proteomes" id="UP001213000">
    <property type="component" value="Unassembled WGS sequence"/>
</dbReference>
<dbReference type="InterPro" id="IPR011990">
    <property type="entry name" value="TPR-like_helical_dom_sf"/>
</dbReference>
<evidence type="ECO:0000256" key="6">
    <source>
        <dbReference type="PROSITE-ProRule" id="PRU00134"/>
    </source>
</evidence>
<feature type="repeat" description="TPR" evidence="7">
    <location>
        <begin position="278"/>
        <end position="311"/>
    </location>
</feature>